<dbReference type="SMART" id="SM00248">
    <property type="entry name" value="ANK"/>
    <property type="match status" value="3"/>
</dbReference>
<dbReference type="PANTHER" id="PTHR46586:SF3">
    <property type="entry name" value="ANKYRIN REPEAT-CONTAINING PROTEIN"/>
    <property type="match status" value="1"/>
</dbReference>
<dbReference type="InterPro" id="IPR002110">
    <property type="entry name" value="Ankyrin_rpt"/>
</dbReference>
<organism evidence="1 2">
    <name type="scientific">Pandoravirus celtis</name>
    <dbReference type="NCBI Taxonomy" id="2568002"/>
    <lineage>
        <taxon>Viruses</taxon>
        <taxon>Pandoravirus</taxon>
    </lineage>
</organism>
<dbReference type="Gene3D" id="1.25.40.20">
    <property type="entry name" value="Ankyrin repeat-containing domain"/>
    <property type="match status" value="3"/>
</dbReference>
<dbReference type="Pfam" id="PF13637">
    <property type="entry name" value="Ank_4"/>
    <property type="match status" value="3"/>
</dbReference>
<dbReference type="InterPro" id="IPR036770">
    <property type="entry name" value="Ankyrin_rpt-contain_sf"/>
</dbReference>
<protein>
    <submittedName>
        <fullName evidence="1">Ankyrin repeat domain containing protein</fullName>
    </submittedName>
</protein>
<dbReference type="EMBL" id="MK174290">
    <property type="protein sequence ID" value="QBZ81494.1"/>
    <property type="molecule type" value="Genomic_DNA"/>
</dbReference>
<accession>A0A4D6EIE8</accession>
<sequence length="632" mass="68245">MDTLPAELVALVLAHLGDRDFCRARAAHRCFHVDSPTGVAKRLAPWRGCTTPEAFCAVGLIEALKVLAERRVPMGSDCIWTAVEHGHLGVLRFLVDSGVSLKVPPRRRMRRIGRVPAAHVPGAPTEQCGDLIAVAAAAGRLDMMLWLEANGAPLIPGPAAIDGVARGGHVDVLSWLSRPDVRHIYTATPKAMDAAAAAGHLEAVRFLDENRTEGCTVAAMDDAAAAGHLDVVIYLHEHRTEGCTKAAMTLAAAHGHLDVVQWLHANRTEGCRKNAALLAHINGHQAVSAFVCAQGLGLDIRSRTLNNLLLSACAEGATDVLDWAWRHDRSIFCSEQLGIVLWSGAVSKANMCAMQWLHTAGVEGCTATIGDTLARMGADDVLKWLHRHKPEVVGKSAMRNAARSGHAHIVMWLHDTAGVPYEAAVVNHAARGGHLCVIQCMHNAIDASLFTTAAMGKAAAHGHLDVVQWLHANRTEGCTTDAMDKAAARGHLAVVQWLHENRAEGCTTAAMNRAAARGHLEVVRWLHENRTEGCTTAAMDGAAAQGHLEVVQWLHENRTEGCTTDAMDDAAAYAFGHVVEWLHVHRTEGCTERAANASYPGIRRFIYANRPNDCGRPARPRDLHNFDWLEPV</sequence>
<dbReference type="SUPFAM" id="SSF48403">
    <property type="entry name" value="Ankyrin repeat"/>
    <property type="match status" value="2"/>
</dbReference>
<dbReference type="Proteomes" id="UP001237152">
    <property type="component" value="Segment"/>
</dbReference>
<evidence type="ECO:0000313" key="1">
    <source>
        <dbReference type="EMBL" id="QBZ81494.1"/>
    </source>
</evidence>
<dbReference type="PANTHER" id="PTHR46586">
    <property type="entry name" value="ANKYRIN REPEAT-CONTAINING PROTEIN"/>
    <property type="match status" value="1"/>
</dbReference>
<proteinExistence type="predicted"/>
<reference evidence="1" key="1">
    <citation type="journal article" date="2019" name="Front. Microbiol.">
        <title>Pandoravirus Celtis Illustrates the Microevolution Processes at Work in the Giant Pandoraviridae Genomes.</title>
        <authorList>
            <person name="Legendre M."/>
            <person name="Alempic J.M."/>
            <person name="Philippe N."/>
            <person name="Lartigue A."/>
            <person name="Jeudy S."/>
            <person name="Poirot O."/>
            <person name="Ta N.T."/>
            <person name="Nin S."/>
            <person name="Coute Y."/>
            <person name="Abergel C."/>
            <person name="Claverie J.M."/>
        </authorList>
    </citation>
    <scope>NUCLEOTIDE SEQUENCE</scope>
</reference>
<dbReference type="InterPro" id="IPR052050">
    <property type="entry name" value="SecEffector_AnkRepeat"/>
</dbReference>
<gene>
    <name evidence="1" type="ORF">pclt_cds_908</name>
</gene>
<name>A0A4D6EIE8_9VIRU</name>
<evidence type="ECO:0000313" key="2">
    <source>
        <dbReference type="Proteomes" id="UP001237152"/>
    </source>
</evidence>